<feature type="transmembrane region" description="Helical" evidence="1">
    <location>
        <begin position="112"/>
        <end position="131"/>
    </location>
</feature>
<name>A0A097IJ94_9CORY</name>
<feature type="transmembrane region" description="Helical" evidence="1">
    <location>
        <begin position="189"/>
        <end position="210"/>
    </location>
</feature>
<feature type="transmembrane region" description="Helical" evidence="1">
    <location>
        <begin position="421"/>
        <end position="441"/>
    </location>
</feature>
<reference evidence="3 4" key="1">
    <citation type="submission" date="2013-09" db="EMBL/GenBank/DDBJ databases">
        <title>Complete genome sequence of Corynebacterium doosanense CAU 212(T) (=DSM 45436(T)), isolated from activated sludge.</title>
        <authorList>
            <person name="Schaffert L."/>
            <person name="Albersmeier A."/>
            <person name="Kalinowski J."/>
            <person name="Ruckert C."/>
        </authorList>
    </citation>
    <scope>NUCLEOTIDE SEQUENCE [LARGE SCALE GENOMIC DNA]</scope>
    <source>
        <strain evidence="3 4">CAU 212</strain>
    </source>
</reference>
<dbReference type="HOGENOM" id="CLU_048084_0_0_11"/>
<feature type="transmembrane region" description="Helical" evidence="1">
    <location>
        <begin position="383"/>
        <end position="401"/>
    </location>
</feature>
<keyword evidence="1" id="KW-0812">Transmembrane</keyword>
<sequence>MSLSDVRGHTLRISVRAHVGVFVREVDLSVPAVSAISEMLPEITELCGAPQITRPWRASTAAGQGIDMAVPLHATGLTHGSVIILSPAEPVDAPILRDSAEALVVHSRGSGAAGALTGAAAVGSILVVVLLLPFIGVPYALAAGAGTALLVLIWFRRRTLLAPVITLLAAASAATFVLGGSAPVPGVEWAWVVLAATGTTVATLTLLSALGAVGSRFLAATATAALLVSVCCLGFAVPAGSATPTPVSVVAALGVVAGLVAISATPSLATTLAGLEVPRLPTAGQDLSIADGNQPDVDVRARCAGLLADGMALGTAAVMVPSLLAFSWVGGLGPQLLALATAGATVLHAARYRPTVPAYSLAVTAFAGMAGAVLAAATQPTTATVLIAAATVIALTTAVGWAGRVSTVEPTTAVWWERMEIASIVAALPLAAWVGGLFALVRGLG</sequence>
<proteinExistence type="predicted"/>
<dbReference type="InterPro" id="IPR006707">
    <property type="entry name" value="T7SS_EccD"/>
</dbReference>
<keyword evidence="1" id="KW-0472">Membrane</keyword>
<feature type="transmembrane region" description="Helical" evidence="1">
    <location>
        <begin position="160"/>
        <end position="183"/>
    </location>
</feature>
<dbReference type="AlphaFoldDB" id="A0A097IJ94"/>
<dbReference type="EMBL" id="CP006764">
    <property type="protein sequence ID" value="AIT62217.1"/>
    <property type="molecule type" value="Genomic_DNA"/>
</dbReference>
<evidence type="ECO:0000313" key="3">
    <source>
        <dbReference type="EMBL" id="AIT62217.1"/>
    </source>
</evidence>
<organism evidence="3 4">
    <name type="scientific">Corynebacterium doosanense CAU 212 = DSM 45436</name>
    <dbReference type="NCBI Taxonomy" id="558173"/>
    <lineage>
        <taxon>Bacteria</taxon>
        <taxon>Bacillati</taxon>
        <taxon>Actinomycetota</taxon>
        <taxon>Actinomycetes</taxon>
        <taxon>Mycobacteriales</taxon>
        <taxon>Corynebacteriaceae</taxon>
        <taxon>Corynebacterium</taxon>
    </lineage>
</organism>
<dbReference type="KEGG" id="cdo:CDOO_03060"/>
<gene>
    <name evidence="3" type="ORF">CDOO_03060</name>
</gene>
<dbReference type="Proteomes" id="UP000029914">
    <property type="component" value="Chromosome"/>
</dbReference>
<evidence type="ECO:0000259" key="2">
    <source>
        <dbReference type="Pfam" id="PF19053"/>
    </source>
</evidence>
<accession>A0A097IJ94</accession>
<feature type="transmembrane region" description="Helical" evidence="1">
    <location>
        <begin position="137"/>
        <end position="155"/>
    </location>
</feature>
<evidence type="ECO:0000256" key="1">
    <source>
        <dbReference type="SAM" id="Phobius"/>
    </source>
</evidence>
<keyword evidence="4" id="KW-1185">Reference proteome</keyword>
<protein>
    <recommendedName>
        <fullName evidence="2">EccD-like transmembrane domain-containing protein</fullName>
    </recommendedName>
</protein>
<dbReference type="STRING" id="558173.CDOO_03060"/>
<evidence type="ECO:0000313" key="4">
    <source>
        <dbReference type="Proteomes" id="UP000029914"/>
    </source>
</evidence>
<dbReference type="InterPro" id="IPR044049">
    <property type="entry name" value="EccD_transm"/>
</dbReference>
<feature type="transmembrane region" description="Helical" evidence="1">
    <location>
        <begin position="217"/>
        <end position="237"/>
    </location>
</feature>
<dbReference type="Pfam" id="PF19053">
    <property type="entry name" value="EccD"/>
    <property type="match status" value="1"/>
</dbReference>
<keyword evidence="1" id="KW-1133">Transmembrane helix</keyword>
<feature type="transmembrane region" description="Helical" evidence="1">
    <location>
        <begin position="356"/>
        <end position="376"/>
    </location>
</feature>
<feature type="domain" description="EccD-like transmembrane" evidence="2">
    <location>
        <begin position="115"/>
        <end position="444"/>
    </location>
</feature>
<feature type="transmembrane region" description="Helical" evidence="1">
    <location>
        <begin position="310"/>
        <end position="329"/>
    </location>
</feature>
<feature type="transmembrane region" description="Helical" evidence="1">
    <location>
        <begin position="249"/>
        <end position="275"/>
    </location>
</feature>
<dbReference type="eggNOG" id="ENOG5031ZT6">
    <property type="taxonomic scope" value="Bacteria"/>
</dbReference>
<dbReference type="NCBIfam" id="TIGR03920">
    <property type="entry name" value="T7SS_EccD"/>
    <property type="match status" value="1"/>
</dbReference>